<dbReference type="Pfam" id="PF05970">
    <property type="entry name" value="PIF1"/>
    <property type="match status" value="1"/>
</dbReference>
<feature type="domain" description="DNA helicase Pif1-like DEAD-box helicase" evidence="1">
    <location>
        <begin position="16"/>
        <end position="220"/>
    </location>
</feature>
<evidence type="ECO:0000259" key="1">
    <source>
        <dbReference type="Pfam" id="PF05970"/>
    </source>
</evidence>
<dbReference type="PANTHER" id="PTHR47642:SF5">
    <property type="entry name" value="ATP-DEPENDENT DNA HELICASE"/>
    <property type="match status" value="1"/>
</dbReference>
<accession>A0ABV8AUR9</accession>
<keyword evidence="4" id="KW-1185">Reference proteome</keyword>
<dbReference type="EMBL" id="JBHRZS010000007">
    <property type="protein sequence ID" value="MFC3880602.1"/>
    <property type="molecule type" value="Genomic_DNA"/>
</dbReference>
<reference evidence="4" key="1">
    <citation type="journal article" date="2019" name="Int. J. Syst. Evol. Microbiol.">
        <title>The Global Catalogue of Microorganisms (GCM) 10K type strain sequencing project: providing services to taxonomists for standard genome sequencing and annotation.</title>
        <authorList>
            <consortium name="The Broad Institute Genomics Platform"/>
            <consortium name="The Broad Institute Genome Sequencing Center for Infectious Disease"/>
            <person name="Wu L."/>
            <person name="Ma J."/>
        </authorList>
    </citation>
    <scope>NUCLEOTIDE SEQUENCE [LARGE SCALE GENOMIC DNA]</scope>
    <source>
        <strain evidence="4">CCUG 60523</strain>
    </source>
</reference>
<name>A0ABV8AUR9_9BACT</name>
<dbReference type="InterPro" id="IPR051055">
    <property type="entry name" value="PIF1_helicase"/>
</dbReference>
<evidence type="ECO:0000313" key="4">
    <source>
        <dbReference type="Proteomes" id="UP001595805"/>
    </source>
</evidence>
<protein>
    <submittedName>
        <fullName evidence="3">Helix-turn-helix domain-containing protein</fullName>
    </submittedName>
</protein>
<organism evidence="3 4">
    <name type="scientific">Algoriphagus namhaensis</name>
    <dbReference type="NCBI Taxonomy" id="915353"/>
    <lineage>
        <taxon>Bacteria</taxon>
        <taxon>Pseudomonadati</taxon>
        <taxon>Bacteroidota</taxon>
        <taxon>Cytophagia</taxon>
        <taxon>Cytophagales</taxon>
        <taxon>Cyclobacteriaceae</taxon>
        <taxon>Algoriphagus</taxon>
    </lineage>
</organism>
<evidence type="ECO:0000313" key="3">
    <source>
        <dbReference type="EMBL" id="MFC3880602.1"/>
    </source>
</evidence>
<dbReference type="InterPro" id="IPR010285">
    <property type="entry name" value="DNA_helicase_pif1-like_DEAD"/>
</dbReference>
<dbReference type="CDD" id="cd18809">
    <property type="entry name" value="SF1_C_RecD"/>
    <property type="match status" value="1"/>
</dbReference>
<comment type="caution">
    <text evidence="3">The sequence shown here is derived from an EMBL/GenBank/DDBJ whole genome shotgun (WGS) entry which is preliminary data.</text>
</comment>
<proteinExistence type="predicted"/>
<dbReference type="InterPro" id="IPR029491">
    <property type="entry name" value="Helicase_HTH"/>
</dbReference>
<feature type="domain" description="Helicase Helix-turn-helix" evidence="2">
    <location>
        <begin position="661"/>
        <end position="745"/>
    </location>
</feature>
<dbReference type="SUPFAM" id="SSF52540">
    <property type="entry name" value="P-loop containing nucleoside triphosphate hydrolases"/>
    <property type="match status" value="2"/>
</dbReference>
<dbReference type="Proteomes" id="UP001595805">
    <property type="component" value="Unassembled WGS sequence"/>
</dbReference>
<sequence length="752" mass="85260">MENISTNRLELAARFINHTNAPVFLTGKAGTGKTTFLKDLARSTHKSHVIVAPTGIAALNAGGVTIHSQFLFPLGFFLPVREPEGHYSDQYGCFTQHTLSRRHPINASRRQVLKSIDLLVIDEVSMLRADVLDAIDYRLRSIKRNFKQPFGGVQLLMIGDLYQLPPIVKDQEWSVLKNFYKSIHFFESKALAESGMVYLELDKIFRQQDDTFIRLLNNLRANQVTKEDVDLLNSHLKSPAEIKDIRDCITLTTHNYKADQINRERLDAIQKPSHYYEAEVTGDFPESLYPLPASLELREGAQVMFIKNDSSGEGDYFNGKLAQVQTLKEDEIEVVMEGARISYTLKKENWENKKYLVDPETKELEEEVVGTFSHFPIKLAWAVTVHKSQGLTFDRAVIDVGRAFAPGQVYVALSRLRSLDGLILQTPIQDHALHSDSQVQQFTSQASSQGDLLEILQQNQQAYLHELFSQVFSIDSILQDLASMQKKQEGSMEFEDPEMQTALPNLLAQLSEQRTVAHRFTQQLRAILAKNELKQLQDRLIKGTDYFKDFLETSLRQLLNHLAEVERFSRTKTYVQNLEELEIALLKKYGDISKVQSLVQSILTGSKTNELKKLDEEKQRLRLRLWEAAKAKAQDNPKFAQNKTGRKKSGKPNLKRKVGETYEITFEMIAEGKSIGDIVIARGLAESTIKGHLARGIKEGKVSLDDCLPSEVILEIRSAMDENKTVMALRTHFAAKYDYGTIRMVAAGAQVE</sequence>
<gene>
    <name evidence="3" type="ORF">ACFOSV_10460</name>
</gene>
<dbReference type="InterPro" id="IPR027417">
    <property type="entry name" value="P-loop_NTPase"/>
</dbReference>
<dbReference type="Gene3D" id="2.30.30.940">
    <property type="match status" value="1"/>
</dbReference>
<dbReference type="PANTHER" id="PTHR47642">
    <property type="entry name" value="ATP-DEPENDENT DNA HELICASE"/>
    <property type="match status" value="1"/>
</dbReference>
<evidence type="ECO:0000259" key="2">
    <source>
        <dbReference type="Pfam" id="PF14493"/>
    </source>
</evidence>
<dbReference type="Pfam" id="PF14493">
    <property type="entry name" value="HTH_40"/>
    <property type="match status" value="1"/>
</dbReference>
<dbReference type="Gene3D" id="3.40.50.300">
    <property type="entry name" value="P-loop containing nucleotide triphosphate hydrolases"/>
    <property type="match status" value="1"/>
</dbReference>
<dbReference type="RefSeq" id="WP_377905959.1">
    <property type="nucleotide sequence ID" value="NZ_JBHRZS010000007.1"/>
</dbReference>